<gene>
    <name evidence="3" type="ORF">VE25_03635</name>
</gene>
<name>A0A0F5FXA1_9HYPH</name>
<dbReference type="SUPFAM" id="SSF89447">
    <property type="entry name" value="AbrB/MazE/MraZ-like"/>
    <property type="match status" value="1"/>
</dbReference>
<dbReference type="SMART" id="SM00966">
    <property type="entry name" value="SpoVT_AbrB"/>
    <property type="match status" value="1"/>
</dbReference>
<dbReference type="Pfam" id="PF04014">
    <property type="entry name" value="MazE_antitoxin"/>
    <property type="match status" value="1"/>
</dbReference>
<dbReference type="GO" id="GO:0097351">
    <property type="term" value="F:toxin sequestering activity"/>
    <property type="evidence" value="ECO:0007669"/>
    <property type="project" value="InterPro"/>
</dbReference>
<dbReference type="InterPro" id="IPR007159">
    <property type="entry name" value="SpoVT-AbrB_dom"/>
</dbReference>
<evidence type="ECO:0000313" key="3">
    <source>
        <dbReference type="EMBL" id="KKB13180.1"/>
    </source>
</evidence>
<reference evidence="3 4" key="1">
    <citation type="submission" date="2015-03" db="EMBL/GenBank/DDBJ databases">
        <authorList>
            <person name="Hassan Y.I."/>
            <person name="Lepp D."/>
            <person name="Li X.-Z."/>
            <person name="Zhou T."/>
        </authorList>
    </citation>
    <scope>NUCLEOTIDE SEQUENCE [LARGE SCALE GENOMIC DNA]</scope>
    <source>
        <strain evidence="3 4">BD-c194</strain>
    </source>
</reference>
<dbReference type="Proteomes" id="UP000033632">
    <property type="component" value="Unassembled WGS sequence"/>
</dbReference>
<dbReference type="AlphaFoldDB" id="A0A0F5FXA1"/>
<dbReference type="GO" id="GO:0003677">
    <property type="term" value="F:DNA binding"/>
    <property type="evidence" value="ECO:0007669"/>
    <property type="project" value="UniProtKB-UniRule"/>
</dbReference>
<dbReference type="InterPro" id="IPR039052">
    <property type="entry name" value="Antitox_PemI-like"/>
</dbReference>
<dbReference type="STRING" id="443610.VE25_03635"/>
<sequence>MQSAVKKIGNSAGVIIPKPLLVEIGAKAGDKVDLRVEDGRIIIEPARRHPREGWAEAARQLAAEGEDGLVWPEFANDDDADWTW</sequence>
<dbReference type="PANTHER" id="PTHR40516">
    <property type="entry name" value="ANTITOXIN CHPS-RELATED"/>
    <property type="match status" value="1"/>
</dbReference>
<dbReference type="Gene3D" id="2.10.260.10">
    <property type="match status" value="1"/>
</dbReference>
<feature type="domain" description="SpoVT-AbrB" evidence="2">
    <location>
        <begin position="3"/>
        <end position="48"/>
    </location>
</feature>
<dbReference type="PANTHER" id="PTHR40516:SF1">
    <property type="entry name" value="ANTITOXIN CHPS-RELATED"/>
    <property type="match status" value="1"/>
</dbReference>
<keyword evidence="1" id="KW-0238">DNA-binding</keyword>
<dbReference type="PATRIC" id="fig|443610.3.peg.3208"/>
<dbReference type="PROSITE" id="PS51740">
    <property type="entry name" value="SPOVT_ABRB"/>
    <property type="match status" value="1"/>
</dbReference>
<evidence type="ECO:0000256" key="1">
    <source>
        <dbReference type="PROSITE-ProRule" id="PRU01076"/>
    </source>
</evidence>
<keyword evidence="4" id="KW-1185">Reference proteome</keyword>
<dbReference type="RefSeq" id="WP_046107221.1">
    <property type="nucleotide sequence ID" value="NZ_JZEX01000046.1"/>
</dbReference>
<evidence type="ECO:0000259" key="2">
    <source>
        <dbReference type="PROSITE" id="PS51740"/>
    </source>
</evidence>
<dbReference type="InterPro" id="IPR037914">
    <property type="entry name" value="SpoVT-AbrB_sf"/>
</dbReference>
<evidence type="ECO:0000313" key="4">
    <source>
        <dbReference type="Proteomes" id="UP000033632"/>
    </source>
</evidence>
<accession>A0A0F5FXA1</accession>
<dbReference type="EMBL" id="JZEX01000046">
    <property type="protein sequence ID" value="KKB13180.1"/>
    <property type="molecule type" value="Genomic_DNA"/>
</dbReference>
<protein>
    <submittedName>
        <fullName evidence="3">Antitoxin</fullName>
    </submittedName>
</protein>
<comment type="caution">
    <text evidence="3">The sequence shown here is derived from an EMBL/GenBank/DDBJ whole genome shotgun (WGS) entry which is preliminary data.</text>
</comment>
<proteinExistence type="predicted"/>
<dbReference type="OrthoDB" id="9795766at2"/>
<organism evidence="3 4">
    <name type="scientific">Devosia geojensis</name>
    <dbReference type="NCBI Taxonomy" id="443610"/>
    <lineage>
        <taxon>Bacteria</taxon>
        <taxon>Pseudomonadati</taxon>
        <taxon>Pseudomonadota</taxon>
        <taxon>Alphaproteobacteria</taxon>
        <taxon>Hyphomicrobiales</taxon>
        <taxon>Devosiaceae</taxon>
        <taxon>Devosia</taxon>
    </lineage>
</organism>